<dbReference type="GO" id="GO:0019478">
    <property type="term" value="P:D-amino acid catabolic process"/>
    <property type="evidence" value="ECO:0007669"/>
    <property type="project" value="UniProtKB-UniRule"/>
</dbReference>
<dbReference type="EC" id="3.1.1.96" evidence="2"/>
<name>A0A151AY77_9FIRM</name>
<dbReference type="Pfam" id="PF02580">
    <property type="entry name" value="Tyr_Deacylase"/>
    <property type="match status" value="1"/>
</dbReference>
<comment type="subunit">
    <text evidence="2">Homodimer.</text>
</comment>
<dbReference type="HAMAP" id="MF_00518">
    <property type="entry name" value="Deacylase_Dtd"/>
    <property type="match status" value="1"/>
</dbReference>
<organism evidence="3 4">
    <name type="scientific">Moorella mulderi DSM 14980</name>
    <dbReference type="NCBI Taxonomy" id="1122241"/>
    <lineage>
        <taxon>Bacteria</taxon>
        <taxon>Bacillati</taxon>
        <taxon>Bacillota</taxon>
        <taxon>Clostridia</taxon>
        <taxon>Neomoorellales</taxon>
        <taxon>Neomoorellaceae</taxon>
        <taxon>Neomoorella</taxon>
    </lineage>
</organism>
<dbReference type="PATRIC" id="fig|1122241.3.peg.1663"/>
<keyword evidence="2" id="KW-0694">RNA-binding</keyword>
<dbReference type="GO" id="GO:0051500">
    <property type="term" value="F:D-tyrosyl-tRNA(Tyr) deacylase activity"/>
    <property type="evidence" value="ECO:0007669"/>
    <property type="project" value="TreeGrafter"/>
</dbReference>
<evidence type="ECO:0000256" key="2">
    <source>
        <dbReference type="HAMAP-Rule" id="MF_00518"/>
    </source>
</evidence>
<dbReference type="GO" id="GO:0106026">
    <property type="term" value="F:Gly-tRNA(Ala) deacylase activity"/>
    <property type="evidence" value="ECO:0007669"/>
    <property type="project" value="UniProtKB-UniRule"/>
</dbReference>
<comment type="function">
    <text evidence="2">An aminoacyl-tRNA editing enzyme that deacylates mischarged D-aminoacyl-tRNAs. Also deacylates mischarged glycyl-tRNA(Ala), protecting cells against glycine mischarging by AlaRS. Acts via tRNA-based rather than protein-based catalysis; rejects L-amino acids rather than detecting D-amino acids in the active site. By recycling D-aminoacyl-tRNA to D-amino acids and free tRNA molecules, this enzyme counteracts the toxicity associated with the formation of D-aminoacyl-tRNA entities in vivo and helps enforce protein L-homochirality.</text>
</comment>
<dbReference type="NCBIfam" id="TIGR00256">
    <property type="entry name" value="D-aminoacyl-tRNA deacylase"/>
    <property type="match status" value="1"/>
</dbReference>
<dbReference type="Gene3D" id="3.50.80.10">
    <property type="entry name" value="D-tyrosyl-tRNA(Tyr) deacylase"/>
    <property type="match status" value="1"/>
</dbReference>
<comment type="catalytic activity">
    <reaction evidence="2">
        <text>a D-aminoacyl-tRNA + H2O = a tRNA + a D-alpha-amino acid + H(+)</text>
        <dbReference type="Rhea" id="RHEA:13953"/>
        <dbReference type="Rhea" id="RHEA-COMP:10123"/>
        <dbReference type="Rhea" id="RHEA-COMP:10124"/>
        <dbReference type="ChEBI" id="CHEBI:15377"/>
        <dbReference type="ChEBI" id="CHEBI:15378"/>
        <dbReference type="ChEBI" id="CHEBI:59871"/>
        <dbReference type="ChEBI" id="CHEBI:78442"/>
        <dbReference type="ChEBI" id="CHEBI:79333"/>
        <dbReference type="EC" id="3.1.1.96"/>
    </reaction>
</comment>
<keyword evidence="2" id="KW-0963">Cytoplasm</keyword>
<comment type="domain">
    <text evidence="2">A Gly-cisPro motif from one monomer fits into the active site of the other monomer to allow specific chiral rejection of L-amino acids.</text>
</comment>
<dbReference type="AlphaFoldDB" id="A0A151AY77"/>
<dbReference type="GO" id="GO:0005737">
    <property type="term" value="C:cytoplasm"/>
    <property type="evidence" value="ECO:0007669"/>
    <property type="project" value="UniProtKB-SubCell"/>
</dbReference>
<dbReference type="GO" id="GO:0043908">
    <property type="term" value="F:Ser(Gly)-tRNA(Ala) hydrolase activity"/>
    <property type="evidence" value="ECO:0007669"/>
    <property type="project" value="UniProtKB-UniRule"/>
</dbReference>
<reference evidence="3 4" key="1">
    <citation type="submission" date="2016-02" db="EMBL/GenBank/DDBJ databases">
        <title>Genome sequence of Moorella mulderi DSM 14980.</title>
        <authorList>
            <person name="Poehlein A."/>
            <person name="Daniel R."/>
        </authorList>
    </citation>
    <scope>NUCLEOTIDE SEQUENCE [LARGE SCALE GENOMIC DNA]</scope>
    <source>
        <strain evidence="3 4">DSM 14980</strain>
    </source>
</reference>
<keyword evidence="2" id="KW-0820">tRNA-binding</keyword>
<comment type="subcellular location">
    <subcellularLocation>
        <location evidence="2">Cytoplasm</location>
    </subcellularLocation>
</comment>
<dbReference type="InterPro" id="IPR003732">
    <property type="entry name" value="Daa-tRNA_deacyls_DTD"/>
</dbReference>
<evidence type="ECO:0000256" key="1">
    <source>
        <dbReference type="ARBA" id="ARBA00009673"/>
    </source>
</evidence>
<dbReference type="PANTHER" id="PTHR10472:SF5">
    <property type="entry name" value="D-AMINOACYL-TRNA DEACYLASE 1"/>
    <property type="match status" value="1"/>
</dbReference>
<protein>
    <recommendedName>
        <fullName evidence="2">D-aminoacyl-tRNA deacylase</fullName>
        <shortName evidence="2">DTD</shortName>
        <ecNumber evidence="2">3.1.1.96</ecNumber>
    </recommendedName>
    <alternativeName>
        <fullName evidence="2">Gly-tRNA(Ala) deacylase</fullName>
        <ecNumber evidence="2">3.1.1.-</ecNumber>
    </alternativeName>
</protein>
<evidence type="ECO:0000313" key="3">
    <source>
        <dbReference type="EMBL" id="KYH32357.1"/>
    </source>
</evidence>
<dbReference type="SUPFAM" id="SSF69500">
    <property type="entry name" value="DTD-like"/>
    <property type="match status" value="1"/>
</dbReference>
<sequence>MTGIRAVVQRVKRARVTVEGQEVGAIGPGLLVFLGVGQGDDGDDVAYLADKVANLRIFADNEGKMNLSVRDVGGEILAVSQFTLYGDCRKGRRPSFTAAAPPELARELYRQFVAALAAYGIRVATGQFQADMLVALENDGPVTMLLDSERLF</sequence>
<dbReference type="EMBL" id="LTBC01000004">
    <property type="protein sequence ID" value="KYH32357.1"/>
    <property type="molecule type" value="Genomic_DNA"/>
</dbReference>
<proteinExistence type="inferred from homology"/>
<dbReference type="PANTHER" id="PTHR10472">
    <property type="entry name" value="D-TYROSYL-TRNA TYR DEACYLASE"/>
    <property type="match status" value="1"/>
</dbReference>
<dbReference type="InterPro" id="IPR023509">
    <property type="entry name" value="DTD-like_sf"/>
</dbReference>
<gene>
    <name evidence="2 3" type="primary">dtd</name>
    <name evidence="3" type="ORF">MOMUL_15790</name>
</gene>
<keyword evidence="4" id="KW-1185">Reference proteome</keyword>
<dbReference type="EC" id="3.1.1.-" evidence="2"/>
<keyword evidence="2 3" id="KW-0378">Hydrolase</keyword>
<comment type="caution">
    <text evidence="3">The sequence shown here is derived from an EMBL/GenBank/DDBJ whole genome shotgun (WGS) entry which is preliminary data.</text>
</comment>
<dbReference type="FunFam" id="3.50.80.10:FF:000001">
    <property type="entry name" value="D-aminoacyl-tRNA deacylase"/>
    <property type="match status" value="1"/>
</dbReference>
<dbReference type="GO" id="GO:0000049">
    <property type="term" value="F:tRNA binding"/>
    <property type="evidence" value="ECO:0007669"/>
    <property type="project" value="UniProtKB-UniRule"/>
</dbReference>
<comment type="similarity">
    <text evidence="1 2">Belongs to the DTD family.</text>
</comment>
<evidence type="ECO:0000313" key="4">
    <source>
        <dbReference type="Proteomes" id="UP000075670"/>
    </source>
</evidence>
<accession>A0A151AY77</accession>
<feature type="short sequence motif" description="Gly-cisPro motif, important for rejection of L-amino acids" evidence="2">
    <location>
        <begin position="140"/>
        <end position="141"/>
    </location>
</feature>
<dbReference type="Proteomes" id="UP000075670">
    <property type="component" value="Unassembled WGS sequence"/>
</dbReference>
<comment type="catalytic activity">
    <reaction evidence="2">
        <text>glycyl-tRNA(Ala) + H2O = tRNA(Ala) + glycine + H(+)</text>
        <dbReference type="Rhea" id="RHEA:53744"/>
        <dbReference type="Rhea" id="RHEA-COMP:9657"/>
        <dbReference type="Rhea" id="RHEA-COMP:13640"/>
        <dbReference type="ChEBI" id="CHEBI:15377"/>
        <dbReference type="ChEBI" id="CHEBI:15378"/>
        <dbReference type="ChEBI" id="CHEBI:57305"/>
        <dbReference type="ChEBI" id="CHEBI:78442"/>
        <dbReference type="ChEBI" id="CHEBI:78522"/>
    </reaction>
</comment>